<keyword evidence="4" id="KW-1185">Reference proteome</keyword>
<feature type="region of interest" description="Disordered" evidence="1">
    <location>
        <begin position="432"/>
        <end position="498"/>
    </location>
</feature>
<dbReference type="Gene3D" id="2.170.270.10">
    <property type="entry name" value="SET domain"/>
    <property type="match status" value="1"/>
</dbReference>
<reference evidence="3" key="1">
    <citation type="journal article" date="2021" name="Nat. Commun.">
        <title>Genetic determinants of endophytism in the Arabidopsis root mycobiome.</title>
        <authorList>
            <person name="Mesny F."/>
            <person name="Miyauchi S."/>
            <person name="Thiergart T."/>
            <person name="Pickel B."/>
            <person name="Atanasova L."/>
            <person name="Karlsson M."/>
            <person name="Huettel B."/>
            <person name="Barry K.W."/>
            <person name="Haridas S."/>
            <person name="Chen C."/>
            <person name="Bauer D."/>
            <person name="Andreopoulos W."/>
            <person name="Pangilinan J."/>
            <person name="LaButti K."/>
            <person name="Riley R."/>
            <person name="Lipzen A."/>
            <person name="Clum A."/>
            <person name="Drula E."/>
            <person name="Henrissat B."/>
            <person name="Kohler A."/>
            <person name="Grigoriev I.V."/>
            <person name="Martin F.M."/>
            <person name="Hacquard S."/>
        </authorList>
    </citation>
    <scope>NUCLEOTIDE SEQUENCE</scope>
    <source>
        <strain evidence="3">MPI-SDFR-AT-0120</strain>
    </source>
</reference>
<proteinExistence type="predicted"/>
<dbReference type="Pfam" id="PF00856">
    <property type="entry name" value="SET"/>
    <property type="match status" value="1"/>
</dbReference>
<dbReference type="PANTHER" id="PTHR47332">
    <property type="entry name" value="SET DOMAIN-CONTAINING PROTEIN 5"/>
    <property type="match status" value="1"/>
</dbReference>
<comment type="caution">
    <text evidence="3">The sequence shown here is derived from an EMBL/GenBank/DDBJ whole genome shotgun (WGS) entry which is preliminary data.</text>
</comment>
<dbReference type="PROSITE" id="PS50280">
    <property type="entry name" value="SET"/>
    <property type="match status" value="1"/>
</dbReference>
<dbReference type="AlphaFoldDB" id="A0A8K0R2I7"/>
<gene>
    <name evidence="3" type="ORF">FB567DRAFT_92420</name>
</gene>
<dbReference type="PANTHER" id="PTHR47332:SF6">
    <property type="entry name" value="SET DOMAIN-CONTAINING PROTEIN"/>
    <property type="match status" value="1"/>
</dbReference>
<dbReference type="InterPro" id="IPR001214">
    <property type="entry name" value="SET_dom"/>
</dbReference>
<dbReference type="Proteomes" id="UP000813461">
    <property type="component" value="Unassembled WGS sequence"/>
</dbReference>
<feature type="compositionally biased region" description="Basic and acidic residues" evidence="1">
    <location>
        <begin position="437"/>
        <end position="474"/>
    </location>
</feature>
<protein>
    <recommendedName>
        <fullName evidence="2">SET domain-containing protein</fullName>
    </recommendedName>
</protein>
<feature type="compositionally biased region" description="Basic and acidic residues" evidence="1">
    <location>
        <begin position="487"/>
        <end position="498"/>
    </location>
</feature>
<dbReference type="SUPFAM" id="SSF82199">
    <property type="entry name" value="SET domain"/>
    <property type="match status" value="1"/>
</dbReference>
<feature type="domain" description="SET" evidence="2">
    <location>
        <begin position="137"/>
        <end position="289"/>
    </location>
</feature>
<evidence type="ECO:0000256" key="1">
    <source>
        <dbReference type="SAM" id="MobiDB-lite"/>
    </source>
</evidence>
<evidence type="ECO:0000313" key="3">
    <source>
        <dbReference type="EMBL" id="KAH7083816.1"/>
    </source>
</evidence>
<dbReference type="CDD" id="cd20071">
    <property type="entry name" value="SET_SMYD"/>
    <property type="match status" value="1"/>
</dbReference>
<sequence length="498" mass="55691">MTRSTSRRGLLPVDVVLSALLFSSTVTAELFYTAISHSIHDGLINQAPTTCPVAQDGYTFNTFPWTHNPTCVNAVLPSNEEEGLGVHKTFCTYTNANYNNGRGISFVVSPDVAASITLESFGMAVGGLEGQIGEEMGIWEVKNTKDRGKGLFAKKNIAAIFAGESLITKTPVLFVAKDLLKSPSTTRRELVLNRAIEQLPENTKKSAKALAKSWGGSEAFDIIKTNGVEVKWPWVDEVPQLVAVTPEAARINHACRANALWRFNDYTLAFEVVALKDIKPGEEITMSYGFERRSFRRRSRSIVANLNFTCLCPLCTADDDTIMESNDRLSEIKALKSVLPTDPADTPQLLGLLPSLIKNLDEEDLHTETPMYEEILAYTWSQFGYEDRAKYWAGRARKHWAVVAGKESWESKRCGDLEDNVKGHATWKTWEGDPWEDVGKGHPWDEKLNDNHHGHDHDHDQAAHDTHTQVHIEKEADEGEDLSQMDQRAERDQFHGHT</sequence>
<evidence type="ECO:0000259" key="2">
    <source>
        <dbReference type="PROSITE" id="PS50280"/>
    </source>
</evidence>
<dbReference type="SMART" id="SM00317">
    <property type="entry name" value="SET"/>
    <property type="match status" value="1"/>
</dbReference>
<organism evidence="3 4">
    <name type="scientific">Paraphoma chrysanthemicola</name>
    <dbReference type="NCBI Taxonomy" id="798071"/>
    <lineage>
        <taxon>Eukaryota</taxon>
        <taxon>Fungi</taxon>
        <taxon>Dikarya</taxon>
        <taxon>Ascomycota</taxon>
        <taxon>Pezizomycotina</taxon>
        <taxon>Dothideomycetes</taxon>
        <taxon>Pleosporomycetidae</taxon>
        <taxon>Pleosporales</taxon>
        <taxon>Pleosporineae</taxon>
        <taxon>Phaeosphaeriaceae</taxon>
        <taxon>Paraphoma</taxon>
    </lineage>
</organism>
<dbReference type="InterPro" id="IPR046341">
    <property type="entry name" value="SET_dom_sf"/>
</dbReference>
<dbReference type="EMBL" id="JAGMVJ010000013">
    <property type="protein sequence ID" value="KAH7083816.1"/>
    <property type="molecule type" value="Genomic_DNA"/>
</dbReference>
<name>A0A8K0R2I7_9PLEO</name>
<evidence type="ECO:0000313" key="4">
    <source>
        <dbReference type="Proteomes" id="UP000813461"/>
    </source>
</evidence>
<dbReference type="InterPro" id="IPR053185">
    <property type="entry name" value="SET_domain_protein"/>
</dbReference>
<accession>A0A8K0R2I7</accession>
<dbReference type="OrthoDB" id="1028014at2759"/>